<organism evidence="2 3">
    <name type="scientific">Araneus ventricosus</name>
    <name type="common">Orbweaver spider</name>
    <name type="synonym">Epeira ventricosa</name>
    <dbReference type="NCBI Taxonomy" id="182803"/>
    <lineage>
        <taxon>Eukaryota</taxon>
        <taxon>Metazoa</taxon>
        <taxon>Ecdysozoa</taxon>
        <taxon>Arthropoda</taxon>
        <taxon>Chelicerata</taxon>
        <taxon>Arachnida</taxon>
        <taxon>Araneae</taxon>
        <taxon>Araneomorphae</taxon>
        <taxon>Entelegynae</taxon>
        <taxon>Araneoidea</taxon>
        <taxon>Araneidae</taxon>
        <taxon>Araneus</taxon>
    </lineage>
</organism>
<protein>
    <submittedName>
        <fullName evidence="2">Uncharacterized protein</fullName>
    </submittedName>
</protein>
<evidence type="ECO:0000313" key="2">
    <source>
        <dbReference type="EMBL" id="GBO43197.1"/>
    </source>
</evidence>
<evidence type="ECO:0000256" key="1">
    <source>
        <dbReference type="SAM" id="MobiDB-lite"/>
    </source>
</evidence>
<accession>A0A4Y2X4Y5</accession>
<dbReference type="EMBL" id="BGPR01069582">
    <property type="protein sequence ID" value="GBO43197.1"/>
    <property type="molecule type" value="Genomic_DNA"/>
</dbReference>
<feature type="region of interest" description="Disordered" evidence="1">
    <location>
        <begin position="1"/>
        <end position="43"/>
    </location>
</feature>
<proteinExistence type="predicted"/>
<reference evidence="2 3" key="1">
    <citation type="journal article" date="2019" name="Sci. Rep.">
        <title>Orb-weaving spider Araneus ventricosus genome elucidates the spidroin gene catalogue.</title>
        <authorList>
            <person name="Kono N."/>
            <person name="Nakamura H."/>
            <person name="Ohtoshi R."/>
            <person name="Moran D.A.P."/>
            <person name="Shinohara A."/>
            <person name="Yoshida Y."/>
            <person name="Fujiwara M."/>
            <person name="Mori M."/>
            <person name="Tomita M."/>
            <person name="Arakawa K."/>
        </authorList>
    </citation>
    <scope>NUCLEOTIDE SEQUENCE [LARGE SCALE GENOMIC DNA]</scope>
</reference>
<dbReference type="Proteomes" id="UP000499080">
    <property type="component" value="Unassembled WGS sequence"/>
</dbReference>
<dbReference type="AlphaFoldDB" id="A0A4Y2X4Y5"/>
<comment type="caution">
    <text evidence="2">The sequence shown here is derived from an EMBL/GenBank/DDBJ whole genome shotgun (WGS) entry which is preliminary data.</text>
</comment>
<keyword evidence="3" id="KW-1185">Reference proteome</keyword>
<name>A0A4Y2X4Y5_ARAVE</name>
<evidence type="ECO:0000313" key="3">
    <source>
        <dbReference type="Proteomes" id="UP000499080"/>
    </source>
</evidence>
<gene>
    <name evidence="2" type="ORF">AVEN_167871_1</name>
</gene>
<sequence>MQKRRTNRRSNSVRSRSLGDKFEIGSSKNDGSDSDQRMNPGWIHDESADRIRESGIEFTLFADSDAFRLESSVRIHNFGRGFVSFWNERYIISLGVMDDEDKFLCEAGDGKIRLYALCMQMISEVVYKEQQNNWFDQWFF</sequence>